<dbReference type="Gene3D" id="1.25.40.10">
    <property type="entry name" value="Tetratricopeptide repeat domain"/>
    <property type="match status" value="1"/>
</dbReference>
<protein>
    <submittedName>
        <fullName evidence="10">Rhomboid family intramembrane serine protease</fullName>
    </submittedName>
</protein>
<organism evidence="10 11">
    <name type="scientific">Pelovirga terrestris</name>
    <dbReference type="NCBI Taxonomy" id="2771352"/>
    <lineage>
        <taxon>Bacteria</taxon>
        <taxon>Pseudomonadati</taxon>
        <taxon>Thermodesulfobacteriota</taxon>
        <taxon>Desulfuromonadia</taxon>
        <taxon>Geobacterales</taxon>
        <taxon>Geobacteraceae</taxon>
        <taxon>Pelovirga</taxon>
    </lineage>
</organism>
<evidence type="ECO:0000256" key="5">
    <source>
        <dbReference type="ARBA" id="ARBA00022989"/>
    </source>
</evidence>
<dbReference type="InterPro" id="IPR035952">
    <property type="entry name" value="Rhomboid-like_sf"/>
</dbReference>
<feature type="domain" description="Peptidase S54 rhomboid" evidence="9">
    <location>
        <begin position="68"/>
        <end position="217"/>
    </location>
</feature>
<feature type="repeat" description="TPR" evidence="7">
    <location>
        <begin position="274"/>
        <end position="307"/>
    </location>
</feature>
<dbReference type="SUPFAM" id="SSF48452">
    <property type="entry name" value="TPR-like"/>
    <property type="match status" value="1"/>
</dbReference>
<dbReference type="GO" id="GO:0016020">
    <property type="term" value="C:membrane"/>
    <property type="evidence" value="ECO:0007669"/>
    <property type="project" value="UniProtKB-SubCell"/>
</dbReference>
<dbReference type="Pfam" id="PF01694">
    <property type="entry name" value="Rhomboid"/>
    <property type="match status" value="1"/>
</dbReference>
<feature type="transmembrane region" description="Helical" evidence="8">
    <location>
        <begin position="204"/>
        <end position="222"/>
    </location>
</feature>
<evidence type="ECO:0000256" key="6">
    <source>
        <dbReference type="ARBA" id="ARBA00023136"/>
    </source>
</evidence>
<keyword evidence="5 8" id="KW-1133">Transmembrane helix</keyword>
<feature type="transmembrane region" description="Helical" evidence="8">
    <location>
        <begin position="158"/>
        <end position="184"/>
    </location>
</feature>
<reference evidence="10" key="1">
    <citation type="submission" date="2020-09" db="EMBL/GenBank/DDBJ databases">
        <title>Pelobacter alkaliphilus sp. nov., a novel anaerobic arsenate-reducing bacterium from terrestrial mud volcano.</title>
        <authorList>
            <person name="Khomyakova M.A."/>
            <person name="Merkel A.Y."/>
            <person name="Slobodkin A.I."/>
        </authorList>
    </citation>
    <scope>NUCLEOTIDE SEQUENCE</scope>
    <source>
        <strain evidence="10">M08fum</strain>
    </source>
</reference>
<comment type="caution">
    <text evidence="10">The sequence shown here is derived from an EMBL/GenBank/DDBJ whole genome shotgun (WGS) entry which is preliminary data.</text>
</comment>
<dbReference type="GO" id="GO:0004252">
    <property type="term" value="F:serine-type endopeptidase activity"/>
    <property type="evidence" value="ECO:0007669"/>
    <property type="project" value="InterPro"/>
</dbReference>
<keyword evidence="11" id="KW-1185">Reference proteome</keyword>
<proteinExistence type="inferred from homology"/>
<dbReference type="Proteomes" id="UP000632828">
    <property type="component" value="Unassembled WGS sequence"/>
</dbReference>
<evidence type="ECO:0000313" key="11">
    <source>
        <dbReference type="Proteomes" id="UP000632828"/>
    </source>
</evidence>
<name>A0A8J6QWR7_9BACT</name>
<feature type="transmembrane region" description="Helical" evidence="8">
    <location>
        <begin position="107"/>
        <end position="127"/>
    </location>
</feature>
<keyword evidence="10" id="KW-0645">Protease</keyword>
<dbReference type="EMBL" id="JACWUN010000005">
    <property type="protein sequence ID" value="MBD1400191.1"/>
    <property type="molecule type" value="Genomic_DNA"/>
</dbReference>
<evidence type="ECO:0000256" key="2">
    <source>
        <dbReference type="ARBA" id="ARBA00009045"/>
    </source>
</evidence>
<dbReference type="AlphaFoldDB" id="A0A8J6QWR7"/>
<dbReference type="InterPro" id="IPR022764">
    <property type="entry name" value="Peptidase_S54_rhomboid_dom"/>
</dbReference>
<dbReference type="InterPro" id="IPR050925">
    <property type="entry name" value="Rhomboid_protease_S54"/>
</dbReference>
<keyword evidence="4" id="KW-0378">Hydrolase</keyword>
<dbReference type="SUPFAM" id="SSF144091">
    <property type="entry name" value="Rhomboid-like"/>
    <property type="match status" value="1"/>
</dbReference>
<comment type="subcellular location">
    <subcellularLocation>
        <location evidence="1">Membrane</location>
        <topology evidence="1">Multi-pass membrane protein</topology>
    </subcellularLocation>
</comment>
<sequence>MAINIGVFLFISFPATRTKVDLTDPLLLDYLRSLGLYGRISAREVLDHLSAHDLLVFQYGFRPAAASLLTLLSSLFLHGGFMHLVGNMLFLYIFGKNVEYRLGHLRYLLAYLGCGVSATLFFSMFSLNSQVPLIGASGAIFGVLGCYFLWFPKNRVRCLIFLFPIVVTTIYLPARLLLGFYLIIDNLLPFIVSGTQGSGIAHGAHIGGFLAGLGIAWGGNHYRRLFPLRRTQQVSAPLESLRSICPAVDRGDLDQAAHCYFSLTSREQRGQVATADLLRVGDYLLAQGRDQEALSLFRRLIAERPRDRALDHAYLGAGQAMLKNPRYLTSAYHYFLAAIDLSSDQELIGRARGYLRAIEDRPGPDL</sequence>
<keyword evidence="3 8" id="KW-0812">Transmembrane</keyword>
<evidence type="ECO:0000256" key="3">
    <source>
        <dbReference type="ARBA" id="ARBA00022692"/>
    </source>
</evidence>
<dbReference type="PANTHER" id="PTHR43731:SF14">
    <property type="entry name" value="PRESENILIN-ASSOCIATED RHOMBOID-LIKE PROTEIN, MITOCHONDRIAL"/>
    <property type="match status" value="1"/>
</dbReference>
<dbReference type="InterPro" id="IPR019734">
    <property type="entry name" value="TPR_rpt"/>
</dbReference>
<dbReference type="RefSeq" id="WP_191154465.1">
    <property type="nucleotide sequence ID" value="NZ_JACWUN010000005.1"/>
</dbReference>
<accession>A0A8J6QWR7</accession>
<feature type="transmembrane region" description="Helical" evidence="8">
    <location>
        <begin position="75"/>
        <end position="95"/>
    </location>
</feature>
<dbReference type="Gene3D" id="1.20.1540.10">
    <property type="entry name" value="Rhomboid-like"/>
    <property type="match status" value="1"/>
</dbReference>
<evidence type="ECO:0000256" key="7">
    <source>
        <dbReference type="PROSITE-ProRule" id="PRU00339"/>
    </source>
</evidence>
<evidence type="ECO:0000313" key="10">
    <source>
        <dbReference type="EMBL" id="MBD1400191.1"/>
    </source>
</evidence>
<dbReference type="PROSITE" id="PS50005">
    <property type="entry name" value="TPR"/>
    <property type="match status" value="1"/>
</dbReference>
<dbReference type="PANTHER" id="PTHR43731">
    <property type="entry name" value="RHOMBOID PROTEASE"/>
    <property type="match status" value="1"/>
</dbReference>
<evidence type="ECO:0000259" key="9">
    <source>
        <dbReference type="Pfam" id="PF01694"/>
    </source>
</evidence>
<dbReference type="GO" id="GO:0006508">
    <property type="term" value="P:proteolysis"/>
    <property type="evidence" value="ECO:0007669"/>
    <property type="project" value="UniProtKB-KW"/>
</dbReference>
<feature type="transmembrane region" description="Helical" evidence="8">
    <location>
        <begin position="133"/>
        <end position="151"/>
    </location>
</feature>
<gene>
    <name evidence="10" type="ORF">ICT70_05850</name>
</gene>
<keyword evidence="6 8" id="KW-0472">Membrane</keyword>
<dbReference type="InterPro" id="IPR011990">
    <property type="entry name" value="TPR-like_helical_dom_sf"/>
</dbReference>
<evidence type="ECO:0000256" key="8">
    <source>
        <dbReference type="SAM" id="Phobius"/>
    </source>
</evidence>
<evidence type="ECO:0000256" key="1">
    <source>
        <dbReference type="ARBA" id="ARBA00004141"/>
    </source>
</evidence>
<comment type="similarity">
    <text evidence="2">Belongs to the peptidase S54 family.</text>
</comment>
<keyword evidence="7" id="KW-0802">TPR repeat</keyword>
<evidence type="ECO:0000256" key="4">
    <source>
        <dbReference type="ARBA" id="ARBA00022801"/>
    </source>
</evidence>